<keyword evidence="7 9" id="KW-1133">Transmembrane helix</keyword>
<evidence type="ECO:0000256" key="5">
    <source>
        <dbReference type="ARBA" id="ARBA00022692"/>
    </source>
</evidence>
<evidence type="ECO:0000256" key="6">
    <source>
        <dbReference type="ARBA" id="ARBA00022777"/>
    </source>
</evidence>
<keyword evidence="12" id="KW-1185">Reference proteome</keyword>
<dbReference type="PANTHER" id="PTHR34220:SF7">
    <property type="entry name" value="SENSOR HISTIDINE KINASE YPDA"/>
    <property type="match status" value="1"/>
</dbReference>
<dbReference type="Gene3D" id="3.30.450.20">
    <property type="entry name" value="PAS domain"/>
    <property type="match status" value="1"/>
</dbReference>
<dbReference type="PROSITE" id="PS50885">
    <property type="entry name" value="HAMP"/>
    <property type="match status" value="1"/>
</dbReference>
<evidence type="ECO:0000256" key="9">
    <source>
        <dbReference type="SAM" id="Phobius"/>
    </source>
</evidence>
<keyword evidence="3" id="KW-0597">Phosphoprotein</keyword>
<keyword evidence="5 9" id="KW-0812">Transmembrane</keyword>
<dbReference type="Gene3D" id="1.10.8.500">
    <property type="entry name" value="HAMP domain in histidine kinase"/>
    <property type="match status" value="1"/>
</dbReference>
<accession>A0ABM7SZD4</accession>
<protein>
    <submittedName>
        <fullName evidence="11">Histidine kinase</fullName>
    </submittedName>
</protein>
<feature type="transmembrane region" description="Helical" evidence="9">
    <location>
        <begin position="305"/>
        <end position="332"/>
    </location>
</feature>
<reference evidence="12" key="1">
    <citation type="submission" date="2021-07" db="EMBL/GenBank/DDBJ databases">
        <title>Complete genome sequencing of a Clostridium isolate.</title>
        <authorList>
            <person name="Ueki A."/>
            <person name="Tonouchi A."/>
        </authorList>
    </citation>
    <scope>NUCLEOTIDE SEQUENCE [LARGE SCALE GENOMIC DNA]</scope>
    <source>
        <strain evidence="12">C5S11</strain>
    </source>
</reference>
<name>A0ABM7SZD4_9CLOT</name>
<keyword evidence="4" id="KW-0808">Transferase</keyword>
<feature type="transmembrane region" description="Helical" evidence="9">
    <location>
        <begin position="21"/>
        <end position="39"/>
    </location>
</feature>
<dbReference type="Pfam" id="PF06580">
    <property type="entry name" value="His_kinase"/>
    <property type="match status" value="1"/>
</dbReference>
<organism evidence="11 12">
    <name type="scientific">Clostridium gelidum</name>
    <dbReference type="NCBI Taxonomy" id="704125"/>
    <lineage>
        <taxon>Bacteria</taxon>
        <taxon>Bacillati</taxon>
        <taxon>Bacillota</taxon>
        <taxon>Clostridia</taxon>
        <taxon>Eubacteriales</taxon>
        <taxon>Clostridiaceae</taxon>
        <taxon>Clostridium</taxon>
    </lineage>
</organism>
<evidence type="ECO:0000256" key="3">
    <source>
        <dbReference type="ARBA" id="ARBA00022553"/>
    </source>
</evidence>
<dbReference type="Pfam" id="PF02743">
    <property type="entry name" value="dCache_1"/>
    <property type="match status" value="1"/>
</dbReference>
<evidence type="ECO:0000256" key="4">
    <source>
        <dbReference type="ARBA" id="ARBA00022679"/>
    </source>
</evidence>
<keyword evidence="6 11" id="KW-0418">Kinase</keyword>
<evidence type="ECO:0000313" key="12">
    <source>
        <dbReference type="Proteomes" id="UP000824633"/>
    </source>
</evidence>
<dbReference type="InterPro" id="IPR050640">
    <property type="entry name" value="Bact_2-comp_sensor_kinase"/>
</dbReference>
<feature type="domain" description="HAMP" evidence="10">
    <location>
        <begin position="329"/>
        <end position="381"/>
    </location>
</feature>
<proteinExistence type="predicted"/>
<dbReference type="SUPFAM" id="SSF158472">
    <property type="entry name" value="HAMP domain-like"/>
    <property type="match status" value="1"/>
</dbReference>
<keyword evidence="2" id="KW-1003">Cell membrane</keyword>
<gene>
    <name evidence="11" type="ORF">psyc5s11_10750</name>
</gene>
<sequence>MINLIGIRKRYMDLKISSKIVVIYLMLMIFSVIASSFIYEKIYDDITSKKVSELSVQTLYTIKSNINSMIQSIGNNSRIIISNKDIQSILKNSNNRNGSNIQITMNSYLSSIIDSMNNVSAIYIYDNFGNKYYIDKQSRNSFKFDRIEDANWYKTIIDKKGYYILRLNAGEKADSNIKENYVSLIRVINDMESQKPIGTLVININESYFVNCYKDIVSKNGTNILLMDENNESIVNPKDVSDFNQISELVTKKLVKSTDEKEHNSIIEKVKGQDYIFSLLKIEDFNWTIVSKIPFKELSKESNTLYFMTFIFTIINGILMLIGAISISRLITNPIKKLLRSMKGIENGEFKKVNIEVGNDEIGKLKDGYNIMVCEIEKLINRIVDEQKVKRKAELSVLQAQVKPHFLYNTLDAMGYLALSGKCNEVYEALEALGGYYRTSLSKGREVITVGEEIDIVKNYFLLQKLRYGDIFTDTYEVDEKVLHLRILKLVLQPIAENALYHGIKPKGEKGNIKFTVGLIGNLMKISIEDDGVGMTEEELDKVMSDKIDHNNLSFGLRGTIERLRIFYGISEVYEIESRKRYGTKVTITIPIEDGGKNE</sequence>
<evidence type="ECO:0000256" key="2">
    <source>
        <dbReference type="ARBA" id="ARBA00022475"/>
    </source>
</evidence>
<dbReference type="EMBL" id="AP024849">
    <property type="protein sequence ID" value="BCZ45008.1"/>
    <property type="molecule type" value="Genomic_DNA"/>
</dbReference>
<evidence type="ECO:0000256" key="7">
    <source>
        <dbReference type="ARBA" id="ARBA00022989"/>
    </source>
</evidence>
<dbReference type="SMART" id="SM00304">
    <property type="entry name" value="HAMP"/>
    <property type="match status" value="1"/>
</dbReference>
<dbReference type="GO" id="GO:0016301">
    <property type="term" value="F:kinase activity"/>
    <property type="evidence" value="ECO:0007669"/>
    <property type="project" value="UniProtKB-KW"/>
</dbReference>
<dbReference type="InterPro" id="IPR036890">
    <property type="entry name" value="HATPase_C_sf"/>
</dbReference>
<dbReference type="PANTHER" id="PTHR34220">
    <property type="entry name" value="SENSOR HISTIDINE KINASE YPDA"/>
    <property type="match status" value="1"/>
</dbReference>
<evidence type="ECO:0000313" key="11">
    <source>
        <dbReference type="EMBL" id="BCZ45008.1"/>
    </source>
</evidence>
<dbReference type="Proteomes" id="UP000824633">
    <property type="component" value="Chromosome"/>
</dbReference>
<dbReference type="Gene3D" id="3.30.565.10">
    <property type="entry name" value="Histidine kinase-like ATPase, C-terminal domain"/>
    <property type="match status" value="1"/>
</dbReference>
<dbReference type="InterPro" id="IPR033479">
    <property type="entry name" value="dCache_1"/>
</dbReference>
<dbReference type="InterPro" id="IPR010559">
    <property type="entry name" value="Sig_transdc_His_kin_internal"/>
</dbReference>
<keyword evidence="8 9" id="KW-0472">Membrane</keyword>
<evidence type="ECO:0000256" key="8">
    <source>
        <dbReference type="ARBA" id="ARBA00023136"/>
    </source>
</evidence>
<dbReference type="SMART" id="SM00387">
    <property type="entry name" value="HATPase_c"/>
    <property type="match status" value="1"/>
</dbReference>
<dbReference type="SUPFAM" id="SSF55874">
    <property type="entry name" value="ATPase domain of HSP90 chaperone/DNA topoisomerase II/histidine kinase"/>
    <property type="match status" value="1"/>
</dbReference>
<comment type="subcellular location">
    <subcellularLocation>
        <location evidence="1">Cell membrane</location>
        <topology evidence="1">Multi-pass membrane protein</topology>
    </subcellularLocation>
</comment>
<dbReference type="InterPro" id="IPR003660">
    <property type="entry name" value="HAMP_dom"/>
</dbReference>
<dbReference type="Pfam" id="PF02518">
    <property type="entry name" value="HATPase_c"/>
    <property type="match status" value="1"/>
</dbReference>
<evidence type="ECO:0000256" key="1">
    <source>
        <dbReference type="ARBA" id="ARBA00004651"/>
    </source>
</evidence>
<dbReference type="InterPro" id="IPR003594">
    <property type="entry name" value="HATPase_dom"/>
</dbReference>
<evidence type="ECO:0000259" key="10">
    <source>
        <dbReference type="PROSITE" id="PS50885"/>
    </source>
</evidence>
<dbReference type="CDD" id="cd06225">
    <property type="entry name" value="HAMP"/>
    <property type="match status" value="1"/>
</dbReference>